<dbReference type="GO" id="GO:0008783">
    <property type="term" value="F:agmatinase activity"/>
    <property type="evidence" value="ECO:0007669"/>
    <property type="project" value="UniProtKB-EC"/>
</dbReference>
<dbReference type="PANTHER" id="PTHR11358:SF26">
    <property type="entry name" value="GUANIDINO ACID HYDROLASE, MITOCHONDRIAL"/>
    <property type="match status" value="1"/>
</dbReference>
<feature type="binding site" evidence="4">
    <location>
        <position position="110"/>
    </location>
    <ligand>
        <name>Mn(2+)</name>
        <dbReference type="ChEBI" id="CHEBI:29035"/>
        <label>1</label>
    </ligand>
</feature>
<dbReference type="InterPro" id="IPR023696">
    <property type="entry name" value="Ureohydrolase_dom_sf"/>
</dbReference>
<dbReference type="InterPro" id="IPR006035">
    <property type="entry name" value="Ureohydrolase"/>
</dbReference>
<dbReference type="SUPFAM" id="SSF52768">
    <property type="entry name" value="Arginase/deacetylase"/>
    <property type="match status" value="1"/>
</dbReference>
<dbReference type="GO" id="GO:0033389">
    <property type="term" value="P:putrescine biosynthetic process from arginine, via agmatine"/>
    <property type="evidence" value="ECO:0007669"/>
    <property type="project" value="TreeGrafter"/>
</dbReference>
<dbReference type="EMBL" id="CAJNAQ010000005">
    <property type="protein sequence ID" value="CAE6497325.1"/>
    <property type="molecule type" value="Genomic_DNA"/>
</dbReference>
<evidence type="ECO:0000256" key="3">
    <source>
        <dbReference type="ARBA" id="ARBA00022801"/>
    </source>
</evidence>
<protein>
    <submittedName>
        <fullName evidence="6">Amidinohydrolase</fullName>
        <ecNumber evidence="6">3.5.3.11</ecNumber>
    </submittedName>
</protein>
<dbReference type="RefSeq" id="WP_205099766.1">
    <property type="nucleotide sequence ID" value="NZ_CAJNAQ010000005.1"/>
</dbReference>
<feature type="binding site" evidence="4">
    <location>
        <position position="135"/>
    </location>
    <ligand>
        <name>Mn(2+)</name>
        <dbReference type="ChEBI" id="CHEBI:29035"/>
        <label>1</label>
    </ligand>
</feature>
<feature type="binding site" evidence="4">
    <location>
        <position position="216"/>
    </location>
    <ligand>
        <name>Mn(2+)</name>
        <dbReference type="ChEBI" id="CHEBI:29035"/>
        <label>1</label>
    </ligand>
</feature>
<dbReference type="Pfam" id="PF00491">
    <property type="entry name" value="Arginase"/>
    <property type="match status" value="1"/>
</dbReference>
<evidence type="ECO:0000313" key="6">
    <source>
        <dbReference type="EMBL" id="CAE6497325.1"/>
    </source>
</evidence>
<feature type="binding site" evidence="4">
    <location>
        <position position="218"/>
    </location>
    <ligand>
        <name>Mn(2+)</name>
        <dbReference type="ChEBI" id="CHEBI:29035"/>
        <label>1</label>
    </ligand>
</feature>
<dbReference type="EC" id="3.5.3.11" evidence="6"/>
<keyword evidence="3 5" id="KW-0378">Hydrolase</keyword>
<organism evidence="6 7">
    <name type="scientific">Candidatus Nitrosotenuis uzonensis</name>
    <dbReference type="NCBI Taxonomy" id="1407055"/>
    <lineage>
        <taxon>Archaea</taxon>
        <taxon>Nitrososphaerota</taxon>
        <taxon>Candidatus Nitrosotenuis</taxon>
    </lineage>
</organism>
<dbReference type="PANTHER" id="PTHR11358">
    <property type="entry name" value="ARGINASE/AGMATINASE"/>
    <property type="match status" value="1"/>
</dbReference>
<evidence type="ECO:0000256" key="5">
    <source>
        <dbReference type="RuleBase" id="RU003684"/>
    </source>
</evidence>
<feature type="binding site" evidence="4">
    <location>
        <position position="133"/>
    </location>
    <ligand>
        <name>Mn(2+)</name>
        <dbReference type="ChEBI" id="CHEBI:29035"/>
        <label>1</label>
    </ligand>
</feature>
<dbReference type="Gene3D" id="3.40.800.10">
    <property type="entry name" value="Ureohydrolase domain"/>
    <property type="match status" value="1"/>
</dbReference>
<proteinExistence type="inferred from homology"/>
<dbReference type="AlphaFoldDB" id="A0A812F4Q5"/>
<dbReference type="Proteomes" id="UP000655759">
    <property type="component" value="Unassembled WGS sequence"/>
</dbReference>
<dbReference type="PIRSF" id="PIRSF036979">
    <property type="entry name" value="Arginase"/>
    <property type="match status" value="1"/>
</dbReference>
<reference evidence="6" key="1">
    <citation type="submission" date="2021-02" db="EMBL/GenBank/DDBJ databases">
        <authorList>
            <person name="Han P."/>
        </authorList>
    </citation>
    <scope>NUCLEOTIDE SEQUENCE</scope>
    <source>
        <strain evidence="6">Candidatus Nitrosotenuis uzonensis 5A</strain>
    </source>
</reference>
<comment type="caution">
    <text evidence="6">The sequence shown here is derived from an EMBL/GenBank/DDBJ whole genome shotgun (WGS) entry which is preliminary data.</text>
</comment>
<evidence type="ECO:0000313" key="7">
    <source>
        <dbReference type="Proteomes" id="UP000655759"/>
    </source>
</evidence>
<evidence type="ECO:0000256" key="2">
    <source>
        <dbReference type="ARBA" id="ARBA00022723"/>
    </source>
</evidence>
<gene>
    <name evidence="6" type="ORF">NUZ5A_50657</name>
</gene>
<sequence length="287" mass="31831">MKKGKKDLKICWANAKSIEQSDIIVIGIPDESGSHSVQMGTAMAPDTIRKISNTRDVYYEKEFRCLAHPVNGLGSVKIYDYGNIKKSHIAQTFESILSFPKIPISIGGDHSITTHILKAFAKKYGKISLVYFDAHPDFVSHTRNYYGSVITDSLDYIDVKTSLQIGIRSPEEEEITNLKKSGLNVITPFDIVEKGVNYTSKLISDTIKENTYISFDMDCLDPAYAPGVSVPVPMGLHTQDAVYFIKKITSKMIGMDIMEVCPAHDLNNVTSHLASRLIGETISTCKV</sequence>
<dbReference type="InterPro" id="IPR020855">
    <property type="entry name" value="Ureohydrolase_Mn_BS"/>
</dbReference>
<evidence type="ECO:0000256" key="4">
    <source>
        <dbReference type="PIRSR" id="PIRSR036979-1"/>
    </source>
</evidence>
<accession>A0A812F4Q5</accession>
<dbReference type="PROSITE" id="PS51409">
    <property type="entry name" value="ARGINASE_2"/>
    <property type="match status" value="1"/>
</dbReference>
<keyword evidence="4" id="KW-0464">Manganese</keyword>
<dbReference type="GO" id="GO:0046872">
    <property type="term" value="F:metal ion binding"/>
    <property type="evidence" value="ECO:0007669"/>
    <property type="project" value="UniProtKB-KW"/>
</dbReference>
<keyword evidence="2 4" id="KW-0479">Metal-binding</keyword>
<comment type="similarity">
    <text evidence="1">Belongs to the arginase family. Agmatinase subfamily.</text>
</comment>
<dbReference type="PROSITE" id="PS01053">
    <property type="entry name" value="ARGINASE_1"/>
    <property type="match status" value="1"/>
</dbReference>
<feature type="binding site" evidence="4">
    <location>
        <position position="137"/>
    </location>
    <ligand>
        <name>Mn(2+)</name>
        <dbReference type="ChEBI" id="CHEBI:29035"/>
        <label>1</label>
    </ligand>
</feature>
<evidence type="ECO:0000256" key="1">
    <source>
        <dbReference type="ARBA" id="ARBA00009227"/>
    </source>
</evidence>
<name>A0A812F4Q5_9ARCH</name>
<comment type="cofactor">
    <cofactor evidence="4">
        <name>Mn(2+)</name>
        <dbReference type="ChEBI" id="CHEBI:29035"/>
    </cofactor>
    <text evidence="4">Binds 2 manganese ions per subunit.</text>
</comment>